<comment type="caution">
    <text evidence="2">The sequence shown here is derived from an EMBL/GenBank/DDBJ whole genome shotgun (WGS) entry which is preliminary data.</text>
</comment>
<evidence type="ECO:0000256" key="1">
    <source>
        <dbReference type="SAM" id="MobiDB-lite"/>
    </source>
</evidence>
<evidence type="ECO:0000313" key="2">
    <source>
        <dbReference type="EMBL" id="KAG5469410.1"/>
    </source>
</evidence>
<keyword evidence="3" id="KW-1185">Reference proteome</keyword>
<feature type="compositionally biased region" description="Polar residues" evidence="1">
    <location>
        <begin position="66"/>
        <end position="76"/>
    </location>
</feature>
<proteinExistence type="predicted"/>
<organism evidence="2 3">
    <name type="scientific">Leishmania martiniquensis</name>
    <dbReference type="NCBI Taxonomy" id="1580590"/>
    <lineage>
        <taxon>Eukaryota</taxon>
        <taxon>Discoba</taxon>
        <taxon>Euglenozoa</taxon>
        <taxon>Kinetoplastea</taxon>
        <taxon>Metakinetoplastina</taxon>
        <taxon>Trypanosomatida</taxon>
        <taxon>Trypanosomatidae</taxon>
        <taxon>Leishmaniinae</taxon>
        <taxon>Leishmania</taxon>
    </lineage>
</organism>
<evidence type="ECO:0000313" key="3">
    <source>
        <dbReference type="Proteomes" id="UP000673552"/>
    </source>
</evidence>
<dbReference type="AlphaFoldDB" id="A0A836GPJ2"/>
<feature type="compositionally biased region" description="Basic and acidic residues" evidence="1">
    <location>
        <begin position="31"/>
        <end position="51"/>
    </location>
</feature>
<accession>A0A836GPJ2</accession>
<sequence length="201" mass="21630">MSGIIHKESLPAQSLIKRRRVDTQATTGSCSEDRRGDDDEKRVDNVAKGEAGENGATCLAGAPSGPCSSFAQTENASSSSDDDDDQIELESAGLAELRAPRSRRQQEQPRAGGSASSSSAQSSANVPAGPDTTPPPSALKAHLPAPHTNSYDHDVLFRNVLWRSPSKAGTAEEKRKQKWAAVLNRTQDSVAFRDFMKRHFK</sequence>
<reference evidence="3" key="2">
    <citation type="journal article" date="2021" name="Sci. Data">
        <title>Chromosome-scale genome sequencing, assembly and annotation of six genomes from subfamily Leishmaniinae.</title>
        <authorList>
            <person name="Almutairi H."/>
            <person name="Urbaniak M.D."/>
            <person name="Bates M.D."/>
            <person name="Jariyapan N."/>
            <person name="Kwakye-Nuako G."/>
            <person name="Thomaz Soccol V."/>
            <person name="Al-Salem W.S."/>
            <person name="Dillon R.J."/>
            <person name="Bates P.A."/>
            <person name="Gatherer D."/>
        </authorList>
    </citation>
    <scope>NUCLEOTIDE SEQUENCE [LARGE SCALE GENOMIC DNA]</scope>
</reference>
<name>A0A836GPJ2_9TRYP</name>
<dbReference type="GeneID" id="92512720"/>
<reference evidence="3" key="1">
    <citation type="journal article" date="2021" name="Microbiol. Resour. Announc.">
        <title>LGAAP: Leishmaniinae Genome Assembly and Annotation Pipeline.</title>
        <authorList>
            <person name="Almutairi H."/>
            <person name="Urbaniak M.D."/>
            <person name="Bates M.D."/>
            <person name="Jariyapan N."/>
            <person name="Kwakye-Nuako G."/>
            <person name="Thomaz-Soccol V."/>
            <person name="Al-Salem W.S."/>
            <person name="Dillon R.J."/>
            <person name="Bates P.A."/>
            <person name="Gatherer D."/>
        </authorList>
    </citation>
    <scope>NUCLEOTIDE SEQUENCE [LARGE SCALE GENOMIC DNA]</scope>
</reference>
<dbReference type="KEGG" id="lmat:92512720"/>
<feature type="region of interest" description="Disordered" evidence="1">
    <location>
        <begin position="1"/>
        <end position="151"/>
    </location>
</feature>
<dbReference type="Proteomes" id="UP000673552">
    <property type="component" value="Unassembled WGS sequence"/>
</dbReference>
<dbReference type="OrthoDB" id="273313at2759"/>
<protein>
    <submittedName>
        <fullName evidence="2">Uncharacterized protein</fullName>
    </submittedName>
</protein>
<dbReference type="SMR" id="A0A836GPJ2"/>
<dbReference type="RefSeq" id="XP_067175583.1">
    <property type="nucleotide sequence ID" value="XM_067320208.1"/>
</dbReference>
<gene>
    <name evidence="2" type="ORF">LSCM1_02628</name>
</gene>
<dbReference type="EMBL" id="JAFEUZ010000033">
    <property type="protein sequence ID" value="KAG5469410.1"/>
    <property type="molecule type" value="Genomic_DNA"/>
</dbReference>
<feature type="compositionally biased region" description="Low complexity" evidence="1">
    <location>
        <begin position="111"/>
        <end position="124"/>
    </location>
</feature>